<dbReference type="AlphaFoldDB" id="A0A108TF83"/>
<dbReference type="PROSITE" id="PS51257">
    <property type="entry name" value="PROKAR_LIPOPROTEIN"/>
    <property type="match status" value="1"/>
</dbReference>
<evidence type="ECO:0000313" key="3">
    <source>
        <dbReference type="Proteomes" id="UP000448877"/>
    </source>
</evidence>
<sequence length="97" mass="10540">MKKLIYLFVLAVLTGSISSCKQENRPQIVNGIVYDATMNNITLITGKGDTINISTMDANPDKVSGVLLEDSVEVTCIKEKIEGGEILKATELVIIKK</sequence>
<evidence type="ECO:0000256" key="1">
    <source>
        <dbReference type="SAM" id="SignalP"/>
    </source>
</evidence>
<proteinExistence type="predicted"/>
<dbReference type="Proteomes" id="UP000448877">
    <property type="component" value="Unassembled WGS sequence"/>
</dbReference>
<dbReference type="GeneID" id="66309195"/>
<comment type="caution">
    <text evidence="2">The sequence shown here is derived from an EMBL/GenBank/DDBJ whole genome shotgun (WGS) entry which is preliminary data.</text>
</comment>
<organism evidence="2 3">
    <name type="scientific">Bacteroides cellulosilyticus</name>
    <dbReference type="NCBI Taxonomy" id="246787"/>
    <lineage>
        <taxon>Bacteria</taxon>
        <taxon>Pseudomonadati</taxon>
        <taxon>Bacteroidota</taxon>
        <taxon>Bacteroidia</taxon>
        <taxon>Bacteroidales</taxon>
        <taxon>Bacteroidaceae</taxon>
        <taxon>Bacteroides</taxon>
    </lineage>
</organism>
<feature type="chain" id="PRO_5030020230" evidence="1">
    <location>
        <begin position="22"/>
        <end position="97"/>
    </location>
</feature>
<name>A0A108TF83_9BACE</name>
<dbReference type="EMBL" id="VVYV01000023">
    <property type="protein sequence ID" value="KAA5417083.1"/>
    <property type="molecule type" value="Genomic_DNA"/>
</dbReference>
<feature type="signal peptide" evidence="1">
    <location>
        <begin position="1"/>
        <end position="21"/>
    </location>
</feature>
<keyword evidence="1" id="KW-0732">Signal</keyword>
<dbReference type="eggNOG" id="ENOG5031J6Y">
    <property type="taxonomic scope" value="Bacteria"/>
</dbReference>
<reference evidence="2 3" key="1">
    <citation type="journal article" date="2019" name="Nat. Med.">
        <title>A library of human gut bacterial isolates paired with longitudinal multiomics data enables mechanistic microbiome research.</title>
        <authorList>
            <person name="Poyet M."/>
            <person name="Groussin M."/>
            <person name="Gibbons S.M."/>
            <person name="Avila-Pacheco J."/>
            <person name="Jiang X."/>
            <person name="Kearney S.M."/>
            <person name="Perrotta A.R."/>
            <person name="Berdy B."/>
            <person name="Zhao S."/>
            <person name="Lieberman T.D."/>
            <person name="Swanson P.K."/>
            <person name="Smith M."/>
            <person name="Roesemann S."/>
            <person name="Alexander J.E."/>
            <person name="Rich S.A."/>
            <person name="Livny J."/>
            <person name="Vlamakis H."/>
            <person name="Clish C."/>
            <person name="Bullock K."/>
            <person name="Deik A."/>
            <person name="Scott J."/>
            <person name="Pierce K.A."/>
            <person name="Xavier R.J."/>
            <person name="Alm E.J."/>
        </authorList>
    </citation>
    <scope>NUCLEOTIDE SEQUENCE [LARGE SCALE GENOMIC DNA]</scope>
    <source>
        <strain evidence="2 3">BIOML-A6</strain>
    </source>
</reference>
<gene>
    <name evidence="2" type="ORF">F2Y81_14060</name>
</gene>
<protein>
    <submittedName>
        <fullName evidence="2">Uncharacterized protein</fullName>
    </submittedName>
</protein>
<accession>A0A108TF83</accession>
<dbReference type="RefSeq" id="WP_060407665.1">
    <property type="nucleotide sequence ID" value="NZ_CABMLT010000004.1"/>
</dbReference>
<evidence type="ECO:0000313" key="2">
    <source>
        <dbReference type="EMBL" id="KAA5417083.1"/>
    </source>
</evidence>